<dbReference type="InterPro" id="IPR031569">
    <property type="entry name" value="ApeC"/>
</dbReference>
<dbReference type="RefSeq" id="XP_030844469.1">
    <property type="nucleotide sequence ID" value="XM_030988609.1"/>
</dbReference>
<dbReference type="OMA" id="TRIYLCC"/>
<evidence type="ECO:0000313" key="3">
    <source>
        <dbReference type="Proteomes" id="UP000007110"/>
    </source>
</evidence>
<name>A0A7M7P118_STRPU</name>
<evidence type="ECO:0000313" key="2">
    <source>
        <dbReference type="EnsemblMetazoa" id="XP_030844469"/>
    </source>
</evidence>
<dbReference type="PANTHER" id="PTHR19324">
    <property type="entry name" value="PERFORIN-LIKE PROTEIN 1"/>
    <property type="match status" value="1"/>
</dbReference>
<reference evidence="2" key="2">
    <citation type="submission" date="2021-01" db="UniProtKB">
        <authorList>
            <consortium name="EnsemblMetazoa"/>
        </authorList>
    </citation>
    <scope>IDENTIFICATION</scope>
</reference>
<organism evidence="2 3">
    <name type="scientific">Strongylocentrotus purpuratus</name>
    <name type="common">Purple sea urchin</name>
    <dbReference type="NCBI Taxonomy" id="7668"/>
    <lineage>
        <taxon>Eukaryota</taxon>
        <taxon>Metazoa</taxon>
        <taxon>Echinodermata</taxon>
        <taxon>Eleutherozoa</taxon>
        <taxon>Echinozoa</taxon>
        <taxon>Echinoidea</taxon>
        <taxon>Euechinoidea</taxon>
        <taxon>Echinacea</taxon>
        <taxon>Camarodonta</taxon>
        <taxon>Echinidea</taxon>
        <taxon>Strongylocentrotidae</taxon>
        <taxon>Strongylocentrotus</taxon>
    </lineage>
</organism>
<evidence type="ECO:0000259" key="1">
    <source>
        <dbReference type="Pfam" id="PF16977"/>
    </source>
</evidence>
<sequence length="222" mass="24875">MEYKFCMKTQSSSAEDTWPAGSYCIYKKGDCPSGFVSGSIRWDDENSRNGNRAGGTLPDGTYDHNTVIFFCCRSDGVTSQAISLPRGDFFYVALTLRQLSAGFATGQDTFIHWDDEDDDNENTCGGVLPDGRYHVDTRIQFCCRGDGVTSFGISLPTFNTFYLFALSSTCQEVDGMAVTPEWFRWDNENYDNVDLQSEEHPYEGIQSGGENVRLTLCFYVPQ</sequence>
<dbReference type="GeneID" id="105438006"/>
<dbReference type="EnsemblMetazoa" id="XM_030988609">
    <property type="protein sequence ID" value="XP_030844469"/>
    <property type="gene ID" value="LOC105438006"/>
</dbReference>
<keyword evidence="3" id="KW-1185">Reference proteome</keyword>
<dbReference type="RefSeq" id="XP_030844470.1">
    <property type="nucleotide sequence ID" value="XM_030988610.1"/>
</dbReference>
<proteinExistence type="predicted"/>
<dbReference type="EnsemblMetazoa" id="XM_030988610">
    <property type="protein sequence ID" value="XP_030844470"/>
    <property type="gene ID" value="LOC105438006"/>
</dbReference>
<accession>A0A7M7P118</accession>
<dbReference type="AlphaFoldDB" id="A0A7M7P118"/>
<dbReference type="InParanoid" id="A0A7M7P118"/>
<dbReference type="Pfam" id="PF16977">
    <property type="entry name" value="ApeC"/>
    <property type="match status" value="2"/>
</dbReference>
<feature type="domain" description="Apextrin C-terminal" evidence="1">
    <location>
        <begin position="3"/>
        <end position="92"/>
    </location>
</feature>
<dbReference type="PANTHER" id="PTHR19324:SF33">
    <property type="entry name" value="MUCIN-5AC"/>
    <property type="match status" value="1"/>
</dbReference>
<dbReference type="EnsemblMetazoa" id="XM_030988608">
    <property type="protein sequence ID" value="XP_030844468"/>
    <property type="gene ID" value="LOC105438006"/>
</dbReference>
<feature type="domain" description="Apextrin C-terminal" evidence="1">
    <location>
        <begin position="107"/>
        <end position="219"/>
    </location>
</feature>
<protein>
    <recommendedName>
        <fullName evidence="1">Apextrin C-terminal domain-containing protein</fullName>
    </recommendedName>
</protein>
<dbReference type="RefSeq" id="XP_030844468.1">
    <property type="nucleotide sequence ID" value="XM_030988608.1"/>
</dbReference>
<dbReference type="KEGG" id="spu:105438006"/>
<dbReference type="Proteomes" id="UP000007110">
    <property type="component" value="Unassembled WGS sequence"/>
</dbReference>
<dbReference type="OrthoDB" id="5954510at2759"/>
<reference evidence="3" key="1">
    <citation type="submission" date="2015-02" db="EMBL/GenBank/DDBJ databases">
        <title>Genome sequencing for Strongylocentrotus purpuratus.</title>
        <authorList>
            <person name="Murali S."/>
            <person name="Liu Y."/>
            <person name="Vee V."/>
            <person name="English A."/>
            <person name="Wang M."/>
            <person name="Skinner E."/>
            <person name="Han Y."/>
            <person name="Muzny D.M."/>
            <person name="Worley K.C."/>
            <person name="Gibbs R.A."/>
        </authorList>
    </citation>
    <scope>NUCLEOTIDE SEQUENCE</scope>
</reference>